<evidence type="ECO:0000313" key="2">
    <source>
        <dbReference type="WBParaSite" id="nRc.2.0.1.t21188-RA"/>
    </source>
</evidence>
<proteinExistence type="predicted"/>
<dbReference type="AlphaFoldDB" id="A0A915J627"/>
<dbReference type="WBParaSite" id="nRc.2.0.1.t21188-RA">
    <property type="protein sequence ID" value="nRc.2.0.1.t21188-RA"/>
    <property type="gene ID" value="nRc.2.0.1.g21188"/>
</dbReference>
<name>A0A915J627_ROMCU</name>
<keyword evidence="1" id="KW-1185">Reference proteome</keyword>
<accession>A0A915J627</accession>
<organism evidence="1 2">
    <name type="scientific">Romanomermis culicivorax</name>
    <name type="common">Nematode worm</name>
    <dbReference type="NCBI Taxonomy" id="13658"/>
    <lineage>
        <taxon>Eukaryota</taxon>
        <taxon>Metazoa</taxon>
        <taxon>Ecdysozoa</taxon>
        <taxon>Nematoda</taxon>
        <taxon>Enoplea</taxon>
        <taxon>Dorylaimia</taxon>
        <taxon>Mermithida</taxon>
        <taxon>Mermithoidea</taxon>
        <taxon>Mermithidae</taxon>
        <taxon>Romanomermis</taxon>
    </lineage>
</organism>
<sequence length="123" mass="14346">MLLITFVQCQNVVWDFGRINNYIEDLKSCISIAFMIAAVYFYLRGLSLMKSSHRRLEWSNFKGKIYTCSPPNIGRPNGNPFIERFGSMEFKEKIFGKHMDNSCHKLFRLDIVPNNDNCSKPKI</sequence>
<dbReference type="Proteomes" id="UP000887565">
    <property type="component" value="Unplaced"/>
</dbReference>
<reference evidence="2" key="1">
    <citation type="submission" date="2022-11" db="UniProtKB">
        <authorList>
            <consortium name="WormBaseParasite"/>
        </authorList>
    </citation>
    <scope>IDENTIFICATION</scope>
</reference>
<evidence type="ECO:0000313" key="1">
    <source>
        <dbReference type="Proteomes" id="UP000887565"/>
    </source>
</evidence>
<protein>
    <submittedName>
        <fullName evidence="2">Uncharacterized protein</fullName>
    </submittedName>
</protein>